<dbReference type="EMBL" id="FNNZ01000020">
    <property type="protein sequence ID" value="SDX29650.1"/>
    <property type="molecule type" value="Genomic_DNA"/>
</dbReference>
<comment type="function">
    <text evidence="1">Required for disulfide bond formation in some periplasmic proteins. Acts by transferring its disulfide bond to other proteins and is reduced in the process.</text>
</comment>
<keyword evidence="4" id="KW-1185">Reference proteome</keyword>
<dbReference type="InterPro" id="IPR033954">
    <property type="entry name" value="DiS-bond_Isoase_DsbC/G"/>
</dbReference>
<evidence type="ECO:0000256" key="1">
    <source>
        <dbReference type="RuleBase" id="RU364038"/>
    </source>
</evidence>
<dbReference type="AlphaFoldDB" id="A0A1H3AIU8"/>
<accession>A0A1H3AIU8</accession>
<reference evidence="4" key="1">
    <citation type="submission" date="2016-10" db="EMBL/GenBank/DDBJ databases">
        <authorList>
            <person name="Varghese N."/>
            <person name="Submissions S."/>
        </authorList>
    </citation>
    <scope>NUCLEOTIDE SEQUENCE [LARGE SCALE GENOMIC DNA]</scope>
    <source>
        <strain evidence="4">DSM 217</strain>
    </source>
</reference>
<name>A0A1H3AIU8_THIRO</name>
<comment type="similarity">
    <text evidence="1">Belongs to the thioredoxin family. DsbC subfamily.</text>
</comment>
<comment type="subcellular location">
    <subcellularLocation>
        <location evidence="1">Periplasm</location>
    </subcellularLocation>
</comment>
<keyword evidence="1" id="KW-0676">Redox-active center</keyword>
<dbReference type="RefSeq" id="WP_093035483.1">
    <property type="nucleotide sequence ID" value="NZ_FNNZ01000020.1"/>
</dbReference>
<dbReference type="OrthoDB" id="9780340at2"/>
<dbReference type="InterPro" id="IPR013766">
    <property type="entry name" value="Thioredoxin_domain"/>
</dbReference>
<dbReference type="SUPFAM" id="SSF52833">
    <property type="entry name" value="Thioredoxin-like"/>
    <property type="match status" value="1"/>
</dbReference>
<gene>
    <name evidence="3" type="ORF">SAMN05421783_1207</name>
</gene>
<dbReference type="PROSITE" id="PS51352">
    <property type="entry name" value="THIOREDOXIN_2"/>
    <property type="match status" value="1"/>
</dbReference>
<proteinExistence type="inferred from homology"/>
<dbReference type="InterPro" id="IPR018950">
    <property type="entry name" value="DiS-bond_isomerase_DsbC/G_N"/>
</dbReference>
<dbReference type="Gene3D" id="3.40.30.10">
    <property type="entry name" value="Glutaredoxin"/>
    <property type="match status" value="1"/>
</dbReference>
<dbReference type="STRING" id="1058.SAMN05421783_1207"/>
<dbReference type="InterPro" id="IPR051470">
    <property type="entry name" value="Thiol:disulfide_interchange"/>
</dbReference>
<keyword evidence="1" id="KW-0574">Periplasm</keyword>
<protein>
    <recommendedName>
        <fullName evidence="1">Thiol:disulfide interchange protein</fullName>
    </recommendedName>
</protein>
<dbReference type="Pfam" id="PF10411">
    <property type="entry name" value="DsbC_N"/>
    <property type="match status" value="1"/>
</dbReference>
<dbReference type="GO" id="GO:0042597">
    <property type="term" value="C:periplasmic space"/>
    <property type="evidence" value="ECO:0007669"/>
    <property type="project" value="UniProtKB-SubCell"/>
</dbReference>
<evidence type="ECO:0000313" key="3">
    <source>
        <dbReference type="EMBL" id="SDX29650.1"/>
    </source>
</evidence>
<feature type="domain" description="Thioredoxin" evidence="2">
    <location>
        <begin position="87"/>
        <end position="255"/>
    </location>
</feature>
<dbReference type="InterPro" id="IPR036249">
    <property type="entry name" value="Thioredoxin-like_sf"/>
</dbReference>
<dbReference type="CDD" id="cd03020">
    <property type="entry name" value="DsbA_DsbC_DsbG"/>
    <property type="match status" value="1"/>
</dbReference>
<sequence>MRQNLDSPLDETPGRIARHLAASLAALGLAAASLANPGVAEPLPSASIARMAQLPSGGLQAVETTDGELLFFSENGRYVLRGSAVDLWHGAKLTAFDQTQHLAGRIDLARLKLDVADLGAIDVGEGPEVVIFVDPFCPHCTAMYADLAPLRATYRFRLVPIPVLGEASQRAVLALACLSGSDPEQARDALLGGLTADLPEPAAGCGEAVAQRTLIAAQILGIRGTPFLIAPDGRLRQGRPDDLAAWLAAVEEHAE</sequence>
<dbReference type="Proteomes" id="UP000198816">
    <property type="component" value="Unassembled WGS sequence"/>
</dbReference>
<dbReference type="PANTHER" id="PTHR35272">
    <property type="entry name" value="THIOL:DISULFIDE INTERCHANGE PROTEIN DSBC-RELATED"/>
    <property type="match status" value="1"/>
</dbReference>
<keyword evidence="1" id="KW-0732">Signal</keyword>
<dbReference type="PANTHER" id="PTHR35272:SF3">
    <property type="entry name" value="THIOL:DISULFIDE INTERCHANGE PROTEIN DSBC"/>
    <property type="match status" value="1"/>
</dbReference>
<organism evidence="3 4">
    <name type="scientific">Thiocapsa roseopersicina</name>
    <dbReference type="NCBI Taxonomy" id="1058"/>
    <lineage>
        <taxon>Bacteria</taxon>
        <taxon>Pseudomonadati</taxon>
        <taxon>Pseudomonadota</taxon>
        <taxon>Gammaproteobacteria</taxon>
        <taxon>Chromatiales</taxon>
        <taxon>Chromatiaceae</taxon>
        <taxon>Thiocapsa</taxon>
    </lineage>
</organism>
<evidence type="ECO:0000313" key="4">
    <source>
        <dbReference type="Proteomes" id="UP000198816"/>
    </source>
</evidence>
<evidence type="ECO:0000259" key="2">
    <source>
        <dbReference type="PROSITE" id="PS51352"/>
    </source>
</evidence>